<reference evidence="2 3" key="1">
    <citation type="submission" date="2019-05" db="EMBL/GenBank/DDBJ databases">
        <title>Ruegeria sp. nov., isolated from tidal flat.</title>
        <authorList>
            <person name="Kim W."/>
        </authorList>
    </citation>
    <scope>NUCLEOTIDE SEQUENCE [LARGE SCALE GENOMIC DNA]</scope>
    <source>
        <strain evidence="2 3">CAU 1488</strain>
    </source>
</reference>
<sequence length="324" mass="34947">MDDTPHPSPELEAIAMRWARALISADGDTLANLLSDSDALLFCGTDDSERMEGNALRDAYAAHVREIPCGTILDCNVRAYETGNSGWSHWWGTIDFGNRGIPIPSRISLVFGMEKGIWKVQHINNSFSTSNLELLGYQHSALDNLLEAAREIDPQVAHADIASVMFTDIAGSSSVAAAVGDKTWTTAINRHLALLKELIAGHDGKLVKSLGDGTMSTFSSAGAAMSAACDIQGRLQAETDEPKLQVRIGIHTGDVMHSGDDFFGTVVNKAARIAALARPGEIRVSDATRIMVGGSPEFTFSDQARISLKGLEGEHLVYRLDRRN</sequence>
<dbReference type="RefSeq" id="WP_138841803.1">
    <property type="nucleotide sequence ID" value="NZ_VCPD01000003.1"/>
</dbReference>
<dbReference type="Pfam" id="PF13474">
    <property type="entry name" value="SnoaL_3"/>
    <property type="match status" value="1"/>
</dbReference>
<dbReference type="PANTHER" id="PTHR43081">
    <property type="entry name" value="ADENYLATE CYCLASE, TERMINAL-DIFFERENTIATION SPECIFIC-RELATED"/>
    <property type="match status" value="1"/>
</dbReference>
<dbReference type="Proteomes" id="UP001193035">
    <property type="component" value="Unassembled WGS sequence"/>
</dbReference>
<dbReference type="InterPro" id="IPR029787">
    <property type="entry name" value="Nucleotide_cyclase"/>
</dbReference>
<gene>
    <name evidence="2" type="ORF">FGK63_10195</name>
</gene>
<dbReference type="Pfam" id="PF00211">
    <property type="entry name" value="Guanylate_cyc"/>
    <property type="match status" value="1"/>
</dbReference>
<evidence type="ECO:0000313" key="3">
    <source>
        <dbReference type="Proteomes" id="UP001193035"/>
    </source>
</evidence>
<keyword evidence="3" id="KW-1185">Reference proteome</keyword>
<name>A0ABY2WYZ3_9RHOB</name>
<protein>
    <submittedName>
        <fullName evidence="2">Guanylate cyclase</fullName>
    </submittedName>
</protein>
<accession>A0ABY2WYZ3</accession>
<dbReference type="PANTHER" id="PTHR43081:SF1">
    <property type="entry name" value="ADENYLATE CYCLASE, TERMINAL-DIFFERENTIATION SPECIFIC"/>
    <property type="match status" value="1"/>
</dbReference>
<dbReference type="SMART" id="SM00044">
    <property type="entry name" value="CYCc"/>
    <property type="match status" value="1"/>
</dbReference>
<dbReference type="PROSITE" id="PS50125">
    <property type="entry name" value="GUANYLATE_CYCLASE_2"/>
    <property type="match status" value="1"/>
</dbReference>
<dbReference type="InterPro" id="IPR032710">
    <property type="entry name" value="NTF2-like_dom_sf"/>
</dbReference>
<dbReference type="CDD" id="cd07302">
    <property type="entry name" value="CHD"/>
    <property type="match status" value="1"/>
</dbReference>
<proteinExistence type="predicted"/>
<comment type="caution">
    <text evidence="2">The sequence shown here is derived from an EMBL/GenBank/DDBJ whole genome shotgun (WGS) entry which is preliminary data.</text>
</comment>
<dbReference type="SUPFAM" id="SSF54427">
    <property type="entry name" value="NTF2-like"/>
    <property type="match status" value="1"/>
</dbReference>
<dbReference type="SUPFAM" id="SSF55073">
    <property type="entry name" value="Nucleotide cyclase"/>
    <property type="match status" value="1"/>
</dbReference>
<dbReference type="InterPro" id="IPR037401">
    <property type="entry name" value="SnoaL-like"/>
</dbReference>
<dbReference type="Gene3D" id="3.10.450.50">
    <property type="match status" value="1"/>
</dbReference>
<evidence type="ECO:0000313" key="2">
    <source>
        <dbReference type="EMBL" id="TMV07821.1"/>
    </source>
</evidence>
<evidence type="ECO:0000259" key="1">
    <source>
        <dbReference type="PROSITE" id="PS50125"/>
    </source>
</evidence>
<dbReference type="Gene3D" id="3.30.70.1230">
    <property type="entry name" value="Nucleotide cyclase"/>
    <property type="match status" value="1"/>
</dbReference>
<dbReference type="InterPro" id="IPR050697">
    <property type="entry name" value="Adenylyl/Guanylyl_Cyclase_3/4"/>
</dbReference>
<feature type="domain" description="Guanylate cyclase" evidence="1">
    <location>
        <begin position="163"/>
        <end position="274"/>
    </location>
</feature>
<dbReference type="InterPro" id="IPR001054">
    <property type="entry name" value="A/G_cyclase"/>
</dbReference>
<organism evidence="2 3">
    <name type="scientific">Ruegeria sediminis</name>
    <dbReference type="NCBI Taxonomy" id="2583820"/>
    <lineage>
        <taxon>Bacteria</taxon>
        <taxon>Pseudomonadati</taxon>
        <taxon>Pseudomonadota</taxon>
        <taxon>Alphaproteobacteria</taxon>
        <taxon>Rhodobacterales</taxon>
        <taxon>Roseobacteraceae</taxon>
        <taxon>Ruegeria</taxon>
    </lineage>
</organism>
<dbReference type="EMBL" id="VCPD01000003">
    <property type="protein sequence ID" value="TMV07821.1"/>
    <property type="molecule type" value="Genomic_DNA"/>
</dbReference>